<evidence type="ECO:0000313" key="3">
    <source>
        <dbReference type="EMBL" id="STX09500.1"/>
    </source>
</evidence>
<dbReference type="RefSeq" id="WP_232025820.1">
    <property type="nucleotide sequence ID" value="NZ_BJUE01000051.1"/>
</dbReference>
<keyword evidence="3" id="KW-0808">Transferase</keyword>
<dbReference type="Proteomes" id="UP000254330">
    <property type="component" value="Unassembled WGS sequence"/>
</dbReference>
<dbReference type="EMBL" id="SNZG01000046">
    <property type="protein sequence ID" value="TDR33936.1"/>
    <property type="molecule type" value="Genomic_DNA"/>
</dbReference>
<dbReference type="GO" id="GO:0005737">
    <property type="term" value="C:cytoplasm"/>
    <property type="evidence" value="ECO:0007669"/>
    <property type="project" value="TreeGrafter"/>
</dbReference>
<protein>
    <submittedName>
        <fullName evidence="3">Glutathione synthase/Ribosomal protein S6 modification enzyme (Glutaminyl transferase)</fullName>
    </submittedName>
    <submittedName>
        <fullName evidence="4">Glutathione synthase/RimK-type ligase-like ATP-grasp enzyme</fullName>
    </submittedName>
</protein>
<sequence>MKTVLIITNTIDLTVDYIIDKYSDKCKFFRLNTDRFQDYAIKINSKDTLIEYRDKSSHLFLSECDSMYYRKITLPTLDEYPNKYRQMMQREMMTVIDGIAETAGGIGLTRPSIIRKADNKVIQLGIASAIGFKLPNSLITNEDLVAKSFTSSNKTIVKPISVGKILSSNSVGFIQTNIVKATSEIKGLSNSPAYFQFYQPKDYEVRLTIVNEVFFGVRIDSSNKIDWRKEDAVLKYSKIDIPSDIAGKCLKMMCQLELKFAAFDFIVNNGDYFFLELNANGQWLWLEEELDIDISTEIMNVLVSGL</sequence>
<dbReference type="InterPro" id="IPR013651">
    <property type="entry name" value="ATP-grasp_RimK-type"/>
</dbReference>
<dbReference type="AlphaFoldDB" id="A0A8B4Q9V5"/>
<dbReference type="InterPro" id="IPR048936">
    <property type="entry name" value="MvdD-like_ATPgrasp"/>
</dbReference>
<evidence type="ECO:0000259" key="1">
    <source>
        <dbReference type="Pfam" id="PF08443"/>
    </source>
</evidence>
<comment type="caution">
    <text evidence="3">The sequence shown here is derived from an EMBL/GenBank/DDBJ whole genome shotgun (WGS) entry which is preliminary data.</text>
</comment>
<dbReference type="Pfam" id="PF21068">
    <property type="entry name" value="ATPgraspMvdD"/>
    <property type="match status" value="1"/>
</dbReference>
<organism evidence="3 5">
    <name type="scientific">Kurthia zopfii</name>
    <dbReference type="NCBI Taxonomy" id="1650"/>
    <lineage>
        <taxon>Bacteria</taxon>
        <taxon>Bacillati</taxon>
        <taxon>Bacillota</taxon>
        <taxon>Bacilli</taxon>
        <taxon>Bacillales</taxon>
        <taxon>Caryophanaceae</taxon>
        <taxon>Kurthia</taxon>
    </lineage>
</organism>
<dbReference type="Gene3D" id="3.30.470.20">
    <property type="entry name" value="ATP-grasp fold, B domain"/>
    <property type="match status" value="1"/>
</dbReference>
<accession>A0A8B4Q9V5</accession>
<dbReference type="PANTHER" id="PTHR21621">
    <property type="entry name" value="RIBOSOMAL PROTEIN S6 MODIFICATION PROTEIN"/>
    <property type="match status" value="1"/>
</dbReference>
<name>A0A8B4Q9V5_9BACL</name>
<dbReference type="GO" id="GO:0018169">
    <property type="term" value="F:ribosomal S6-glutamic acid ligase activity"/>
    <property type="evidence" value="ECO:0007669"/>
    <property type="project" value="TreeGrafter"/>
</dbReference>
<proteinExistence type="predicted"/>
<dbReference type="EMBL" id="UGNP01000001">
    <property type="protein sequence ID" value="STX09500.1"/>
    <property type="molecule type" value="Genomic_DNA"/>
</dbReference>
<keyword evidence="6" id="KW-1185">Reference proteome</keyword>
<dbReference type="GO" id="GO:0016740">
    <property type="term" value="F:transferase activity"/>
    <property type="evidence" value="ECO:0007669"/>
    <property type="project" value="UniProtKB-KW"/>
</dbReference>
<evidence type="ECO:0000313" key="6">
    <source>
        <dbReference type="Proteomes" id="UP000294641"/>
    </source>
</evidence>
<dbReference type="Pfam" id="PF08443">
    <property type="entry name" value="RimK"/>
    <property type="match status" value="1"/>
</dbReference>
<dbReference type="SUPFAM" id="SSF56059">
    <property type="entry name" value="Glutathione synthetase ATP-binding domain-like"/>
    <property type="match status" value="1"/>
</dbReference>
<dbReference type="GO" id="GO:0009432">
    <property type="term" value="P:SOS response"/>
    <property type="evidence" value="ECO:0007669"/>
    <property type="project" value="TreeGrafter"/>
</dbReference>
<dbReference type="Proteomes" id="UP000294641">
    <property type="component" value="Unassembled WGS sequence"/>
</dbReference>
<feature type="domain" description="ATP-grasp fold RimK-type" evidence="1">
    <location>
        <begin position="119"/>
        <end position="301"/>
    </location>
</feature>
<evidence type="ECO:0000259" key="2">
    <source>
        <dbReference type="Pfam" id="PF21068"/>
    </source>
</evidence>
<evidence type="ECO:0000313" key="5">
    <source>
        <dbReference type="Proteomes" id="UP000254330"/>
    </source>
</evidence>
<dbReference type="PANTHER" id="PTHR21621:SF7">
    <property type="entry name" value="RIBOSOMAL PROTEIN BS6--L-GLUTAMATE LIGASE"/>
    <property type="match status" value="1"/>
</dbReference>
<gene>
    <name evidence="4" type="ORF">DFR61_1464</name>
    <name evidence="3" type="ORF">NCTC10597_01176</name>
</gene>
<evidence type="ECO:0000313" key="4">
    <source>
        <dbReference type="EMBL" id="TDR33936.1"/>
    </source>
</evidence>
<feature type="domain" description="MvdD-like pre-ATP grasp" evidence="2">
    <location>
        <begin position="3"/>
        <end position="101"/>
    </location>
</feature>
<reference evidence="3 5" key="1">
    <citation type="submission" date="2018-06" db="EMBL/GenBank/DDBJ databases">
        <authorList>
            <consortium name="Pathogen Informatics"/>
            <person name="Doyle S."/>
        </authorList>
    </citation>
    <scope>NUCLEOTIDE SEQUENCE [LARGE SCALE GENOMIC DNA]</scope>
    <source>
        <strain evidence="3 5">NCTC10597</strain>
    </source>
</reference>
<reference evidence="4 6" key="2">
    <citation type="submission" date="2019-03" db="EMBL/GenBank/DDBJ databases">
        <title>Genomic Encyclopedia of Type Strains, Phase IV (KMG-IV): sequencing the most valuable type-strain genomes for metagenomic binning, comparative biology and taxonomic classification.</title>
        <authorList>
            <person name="Goeker M."/>
        </authorList>
    </citation>
    <scope>NUCLEOTIDE SEQUENCE [LARGE SCALE GENOMIC DNA]</scope>
    <source>
        <strain evidence="4 6">DSM 20580</strain>
    </source>
</reference>